<dbReference type="AlphaFoldDB" id="A0A3B0WFL0"/>
<gene>
    <name evidence="2" type="ORF">MNBD_GAMMA01-829</name>
</gene>
<name>A0A3B0WFL0_9ZZZZ</name>
<dbReference type="EMBL" id="UOEW01000360">
    <property type="protein sequence ID" value="VAW42404.1"/>
    <property type="molecule type" value="Genomic_DNA"/>
</dbReference>
<dbReference type="PROSITE" id="PS51257">
    <property type="entry name" value="PROKAR_LIPOPROTEIN"/>
    <property type="match status" value="1"/>
</dbReference>
<evidence type="ECO:0000256" key="1">
    <source>
        <dbReference type="SAM" id="MobiDB-lite"/>
    </source>
</evidence>
<organism evidence="2">
    <name type="scientific">hydrothermal vent metagenome</name>
    <dbReference type="NCBI Taxonomy" id="652676"/>
    <lineage>
        <taxon>unclassified sequences</taxon>
        <taxon>metagenomes</taxon>
        <taxon>ecological metagenomes</taxon>
    </lineage>
</organism>
<protein>
    <submittedName>
        <fullName evidence="2">Uncharacterized protein</fullName>
    </submittedName>
</protein>
<sequence>MKYLLIVTMVLFFATACQQKEEQPVTEQKVTEQEMAEQPATKPPAVKEKEPKLRACSKEARMCPDGRTIGRNPKNNCEFDSCDKKSVKKEMVMCTADVKECPDGSFIGRDHYNNCKFKDCPPDDNGRESETTSN</sequence>
<proteinExistence type="predicted"/>
<reference evidence="2" key="1">
    <citation type="submission" date="2018-06" db="EMBL/GenBank/DDBJ databases">
        <authorList>
            <person name="Zhirakovskaya E."/>
        </authorList>
    </citation>
    <scope>NUCLEOTIDE SEQUENCE</scope>
</reference>
<feature type="region of interest" description="Disordered" evidence="1">
    <location>
        <begin position="22"/>
        <end position="51"/>
    </location>
</feature>
<evidence type="ECO:0000313" key="2">
    <source>
        <dbReference type="EMBL" id="VAW42404.1"/>
    </source>
</evidence>
<accession>A0A3B0WFL0</accession>